<dbReference type="InterPro" id="IPR050742">
    <property type="entry name" value="Helicase_Restrict-Modif_Enz"/>
</dbReference>
<dbReference type="GO" id="GO:0004386">
    <property type="term" value="F:helicase activity"/>
    <property type="evidence" value="ECO:0007669"/>
    <property type="project" value="UniProtKB-KW"/>
</dbReference>
<dbReference type="GO" id="GO:0003677">
    <property type="term" value="F:DNA binding"/>
    <property type="evidence" value="ECO:0007669"/>
    <property type="project" value="InterPro"/>
</dbReference>
<dbReference type="Pfam" id="PF04851">
    <property type="entry name" value="ResIII"/>
    <property type="match status" value="1"/>
</dbReference>
<evidence type="ECO:0000313" key="3">
    <source>
        <dbReference type="EMBL" id="TFV94495.1"/>
    </source>
</evidence>
<dbReference type="SUPFAM" id="SSF52540">
    <property type="entry name" value="P-loop containing nucleoside triphosphate hydrolases"/>
    <property type="match status" value="1"/>
</dbReference>
<dbReference type="OrthoDB" id="9759819at2"/>
<feature type="domain" description="Helicase C-terminal" evidence="2">
    <location>
        <begin position="405"/>
        <end position="549"/>
    </location>
</feature>
<dbReference type="GO" id="GO:0005829">
    <property type="term" value="C:cytosol"/>
    <property type="evidence" value="ECO:0007669"/>
    <property type="project" value="TreeGrafter"/>
</dbReference>
<dbReference type="PANTHER" id="PTHR47396:SF1">
    <property type="entry name" value="ATP-DEPENDENT HELICASE IRC3-RELATED"/>
    <property type="match status" value="1"/>
</dbReference>
<protein>
    <submittedName>
        <fullName evidence="3">DEAD/DEAH box helicase</fullName>
    </submittedName>
</protein>
<name>A0A4Y9QU69_9BACT</name>
<keyword evidence="3" id="KW-0347">Helicase</keyword>
<dbReference type="InterPro" id="IPR001650">
    <property type="entry name" value="Helicase_C-like"/>
</dbReference>
<dbReference type="GO" id="GO:0005524">
    <property type="term" value="F:ATP binding"/>
    <property type="evidence" value="ECO:0007669"/>
    <property type="project" value="InterPro"/>
</dbReference>
<sequence length="549" mass="63535">MEEKLIKILSRIDLPTLHRIAGIVILNAIKSENKGEDERELSKILILKYGKQIFNEKIIREAIINSLTNDEIRLLGSKCKLKNKHKSIYSNTIDFFTRGYNIEKSKIFIDFLELNEKYYLSEIIDIRKEKEVINAKYGEEIKILSYLHPYQKRVKDEIMYRLYQKNEKSFFVQMPTGAGKTLTALECVVDIFRRPNPLTEFKIPGKNKYIVWLVDTNELAEQAFQSFYKLWKLRGDRIINSFRLFKEFNPNFTIENGGIVFAGFDKFYSILSDSNSEHFNSIIHLIRNSELLIIDEAHHSLAETYYTCINSFKHTPYIKILGLSATPGSNDKETTLKLVELYSNDKISIRDENWNPINNTIKYLQEEGYLAKLSTKILETGVNTNESNENRVLIELASNSERNEKIIEQIKLANDQKESTLVFACSLDHVYALLILCRAKGIHANYITGSVDQSERLQIIESFKNREYFILINLEILSTGIDLPNVNKIIITRPISSPNLLSQILGRALRGEKNGGNKENTIINIKDNLLNYPSASYLYEYFEGAWEKI</sequence>
<evidence type="ECO:0000259" key="2">
    <source>
        <dbReference type="PROSITE" id="PS51194"/>
    </source>
</evidence>
<dbReference type="SMART" id="SM00487">
    <property type="entry name" value="DEXDc"/>
    <property type="match status" value="1"/>
</dbReference>
<dbReference type="PANTHER" id="PTHR47396">
    <property type="entry name" value="TYPE I RESTRICTION ENZYME ECOKI R PROTEIN"/>
    <property type="match status" value="1"/>
</dbReference>
<keyword evidence="4" id="KW-1185">Reference proteome</keyword>
<dbReference type="PROSITE" id="PS51192">
    <property type="entry name" value="HELICASE_ATP_BIND_1"/>
    <property type="match status" value="1"/>
</dbReference>
<dbReference type="Proteomes" id="UP000297647">
    <property type="component" value="Unassembled WGS sequence"/>
</dbReference>
<keyword evidence="3" id="KW-0067">ATP-binding</keyword>
<dbReference type="InterPro" id="IPR014001">
    <property type="entry name" value="Helicase_ATP-bd"/>
</dbReference>
<comment type="caution">
    <text evidence="3">The sequence shown here is derived from an EMBL/GenBank/DDBJ whole genome shotgun (WGS) entry which is preliminary data.</text>
</comment>
<reference evidence="3 4" key="1">
    <citation type="submission" date="2019-03" db="EMBL/GenBank/DDBJ databases">
        <title>Algoriphagus sp. nov, a new strain isolated from root system soil of mangrove plant Kandelia.</title>
        <authorList>
            <person name="Yin Q."/>
            <person name="Wang K."/>
            <person name="Song Z."/>
        </authorList>
    </citation>
    <scope>NUCLEOTIDE SEQUENCE [LARGE SCALE GENOMIC DNA]</scope>
    <source>
        <strain evidence="3 4">XY-J91</strain>
    </source>
</reference>
<keyword evidence="3" id="KW-0547">Nucleotide-binding</keyword>
<keyword evidence="3" id="KW-0378">Hydrolase</keyword>
<dbReference type="EMBL" id="SPSB01000003">
    <property type="protein sequence ID" value="TFV94495.1"/>
    <property type="molecule type" value="Genomic_DNA"/>
</dbReference>
<dbReference type="Pfam" id="PF00271">
    <property type="entry name" value="Helicase_C"/>
    <property type="match status" value="1"/>
</dbReference>
<feature type="domain" description="Helicase ATP-binding" evidence="1">
    <location>
        <begin position="161"/>
        <end position="345"/>
    </location>
</feature>
<dbReference type="SMART" id="SM00490">
    <property type="entry name" value="HELICc"/>
    <property type="match status" value="1"/>
</dbReference>
<accession>A0A4Y9QU69</accession>
<dbReference type="RefSeq" id="WP_135073880.1">
    <property type="nucleotide sequence ID" value="NZ_SPSB01000003.1"/>
</dbReference>
<gene>
    <name evidence="3" type="ORF">E4S40_10770</name>
</gene>
<organism evidence="3 4">
    <name type="scientific">Algoriphagus kandeliae</name>
    <dbReference type="NCBI Taxonomy" id="2562278"/>
    <lineage>
        <taxon>Bacteria</taxon>
        <taxon>Pseudomonadati</taxon>
        <taxon>Bacteroidota</taxon>
        <taxon>Cytophagia</taxon>
        <taxon>Cytophagales</taxon>
        <taxon>Cyclobacteriaceae</taxon>
        <taxon>Algoriphagus</taxon>
    </lineage>
</organism>
<dbReference type="InterPro" id="IPR027417">
    <property type="entry name" value="P-loop_NTPase"/>
</dbReference>
<evidence type="ECO:0000313" key="4">
    <source>
        <dbReference type="Proteomes" id="UP000297647"/>
    </source>
</evidence>
<dbReference type="PROSITE" id="PS51194">
    <property type="entry name" value="HELICASE_CTER"/>
    <property type="match status" value="1"/>
</dbReference>
<dbReference type="AlphaFoldDB" id="A0A4Y9QU69"/>
<dbReference type="InterPro" id="IPR006935">
    <property type="entry name" value="Helicase/UvrB_N"/>
</dbReference>
<proteinExistence type="predicted"/>
<evidence type="ECO:0000259" key="1">
    <source>
        <dbReference type="PROSITE" id="PS51192"/>
    </source>
</evidence>
<dbReference type="Gene3D" id="3.40.50.300">
    <property type="entry name" value="P-loop containing nucleotide triphosphate hydrolases"/>
    <property type="match status" value="2"/>
</dbReference>
<dbReference type="GO" id="GO:0016787">
    <property type="term" value="F:hydrolase activity"/>
    <property type="evidence" value="ECO:0007669"/>
    <property type="project" value="InterPro"/>
</dbReference>